<accession>A0A974H7D8</accession>
<proteinExistence type="predicted"/>
<name>A0A974H7D8_XENLA</name>
<organism evidence="1 2">
    <name type="scientific">Xenopus laevis</name>
    <name type="common">African clawed frog</name>
    <dbReference type="NCBI Taxonomy" id="8355"/>
    <lineage>
        <taxon>Eukaryota</taxon>
        <taxon>Metazoa</taxon>
        <taxon>Chordata</taxon>
        <taxon>Craniata</taxon>
        <taxon>Vertebrata</taxon>
        <taxon>Euteleostomi</taxon>
        <taxon>Amphibia</taxon>
        <taxon>Batrachia</taxon>
        <taxon>Anura</taxon>
        <taxon>Pipoidea</taxon>
        <taxon>Pipidae</taxon>
        <taxon>Xenopodinae</taxon>
        <taxon>Xenopus</taxon>
        <taxon>Xenopus</taxon>
    </lineage>
</organism>
<dbReference type="Proteomes" id="UP000694892">
    <property type="component" value="Chromosome 8L"/>
</dbReference>
<gene>
    <name evidence="1" type="ORF">XELAEV_18038503mg</name>
</gene>
<protein>
    <submittedName>
        <fullName evidence="1">Uncharacterized protein</fullName>
    </submittedName>
</protein>
<sequence>MKSPCKQQHNPVVLYRLQTGIIKSRKFPFPLKGGCGISAQIFSYFSASVSLTDMTCSVCVCVCIQVLFLTVCFPAT</sequence>
<reference evidence="2" key="1">
    <citation type="journal article" date="2016" name="Nature">
        <title>Genome evolution in the allotetraploid frog Xenopus laevis.</title>
        <authorList>
            <person name="Session A.M."/>
            <person name="Uno Y."/>
            <person name="Kwon T."/>
            <person name="Chapman J.A."/>
            <person name="Toyoda A."/>
            <person name="Takahashi S."/>
            <person name="Fukui A."/>
            <person name="Hikosaka A."/>
            <person name="Suzuki A."/>
            <person name="Kondo M."/>
            <person name="van Heeringen S.J."/>
            <person name="Quigley I."/>
            <person name="Heinz S."/>
            <person name="Ogino H."/>
            <person name="Ochi H."/>
            <person name="Hellsten U."/>
            <person name="Lyons J.B."/>
            <person name="Simakov O."/>
            <person name="Putnam N."/>
            <person name="Stites J."/>
            <person name="Kuroki Y."/>
            <person name="Tanaka T."/>
            <person name="Michiue T."/>
            <person name="Watanabe M."/>
            <person name="Bogdanovic O."/>
            <person name="Lister R."/>
            <person name="Georgiou G."/>
            <person name="Paranjpe S.S."/>
            <person name="van Kruijsbergen I."/>
            <person name="Shu S."/>
            <person name="Carlson J."/>
            <person name="Kinoshita T."/>
            <person name="Ohta Y."/>
            <person name="Mawaribuchi S."/>
            <person name="Jenkins J."/>
            <person name="Grimwood J."/>
            <person name="Schmutz J."/>
            <person name="Mitros T."/>
            <person name="Mozaffari S.V."/>
            <person name="Suzuki Y."/>
            <person name="Haramoto Y."/>
            <person name="Yamamoto T.S."/>
            <person name="Takagi C."/>
            <person name="Heald R."/>
            <person name="Miller K."/>
            <person name="Haudenschild C."/>
            <person name="Kitzman J."/>
            <person name="Nakayama T."/>
            <person name="Izutsu Y."/>
            <person name="Robert J."/>
            <person name="Fortriede J."/>
            <person name="Burns K."/>
            <person name="Lotay V."/>
            <person name="Karimi K."/>
            <person name="Yasuoka Y."/>
            <person name="Dichmann D.S."/>
            <person name="Flajnik M.F."/>
            <person name="Houston D.W."/>
            <person name="Shendure J."/>
            <person name="DuPasquier L."/>
            <person name="Vize P.D."/>
            <person name="Zorn A.M."/>
            <person name="Ito M."/>
            <person name="Marcotte E.M."/>
            <person name="Wallingford J.B."/>
            <person name="Ito Y."/>
            <person name="Asashima M."/>
            <person name="Ueno N."/>
            <person name="Matsuda Y."/>
            <person name="Veenstra G.J."/>
            <person name="Fujiyama A."/>
            <person name="Harland R.M."/>
            <person name="Taira M."/>
            <person name="Rokhsar D.S."/>
        </authorList>
    </citation>
    <scope>NUCLEOTIDE SEQUENCE [LARGE SCALE GENOMIC DNA]</scope>
    <source>
        <strain evidence="2">J</strain>
    </source>
</reference>
<evidence type="ECO:0000313" key="1">
    <source>
        <dbReference type="EMBL" id="OCT67220.1"/>
    </source>
</evidence>
<evidence type="ECO:0000313" key="2">
    <source>
        <dbReference type="Proteomes" id="UP000694892"/>
    </source>
</evidence>
<dbReference type="EMBL" id="CM004480">
    <property type="protein sequence ID" value="OCT67220.1"/>
    <property type="molecule type" value="Genomic_DNA"/>
</dbReference>
<dbReference type="AlphaFoldDB" id="A0A974H7D8"/>